<comment type="similarity">
    <text evidence="6">Belongs to the major facilitator superfamily. Allantoate permease family.</text>
</comment>
<feature type="transmembrane region" description="Helical" evidence="7">
    <location>
        <begin position="160"/>
        <end position="184"/>
    </location>
</feature>
<dbReference type="InterPro" id="IPR036259">
    <property type="entry name" value="MFS_trans_sf"/>
</dbReference>
<organism evidence="9 10">
    <name type="scientific">Circinella minor</name>
    <dbReference type="NCBI Taxonomy" id="1195481"/>
    <lineage>
        <taxon>Eukaryota</taxon>
        <taxon>Fungi</taxon>
        <taxon>Fungi incertae sedis</taxon>
        <taxon>Mucoromycota</taxon>
        <taxon>Mucoromycotina</taxon>
        <taxon>Mucoromycetes</taxon>
        <taxon>Mucorales</taxon>
        <taxon>Lichtheimiaceae</taxon>
        <taxon>Circinella</taxon>
    </lineage>
</organism>
<proteinExistence type="inferred from homology"/>
<sequence>MTKDNNVKAPLLSQQEDNDIWTSSSSSSHSFQLEESDINLQELGNSQHYVAYSIEEEKQLVRKLDRRLLIFAMLGNLIKTMDNTNLSNAYISGMEEDLNIQGKQYNWMTVLFMIGYLIMQIPSNMLLSRFRPSRYLPLLELIWCILTLSMACVQSVNAIYLLRFLLGAFEAGFYPGIVFLIGTWYSGKELGKRNAWITIFGSLGSALSGLIQAALLKIADGALGISGWRWLFLFDGLITFLLAYFGYKYLPDYPSTTHWLNSKEKEIAIVRLNREGRETKQNTWKSQHIFQSLVFNKYIYFLIFGWTMLHLSMGGAHVLGIIAKRVGYDAITANLFTSPDMAISMLAGLGNGYLSDYFQTRIGCIIPPLSISIIGFSLLAAFIQPFGIFYFAYIIMHAGLAATAPVAMTWASEIMQESIELRALSIAIMNTSSSSMYTWAPLVLWPVTDAPHY</sequence>
<evidence type="ECO:0000256" key="1">
    <source>
        <dbReference type="ARBA" id="ARBA00004141"/>
    </source>
</evidence>
<dbReference type="PANTHER" id="PTHR43791">
    <property type="entry name" value="PERMEASE-RELATED"/>
    <property type="match status" value="1"/>
</dbReference>
<dbReference type="PROSITE" id="PS50850">
    <property type="entry name" value="MFS"/>
    <property type="match status" value="1"/>
</dbReference>
<dbReference type="AlphaFoldDB" id="A0A8H7VF74"/>
<keyword evidence="10" id="KW-1185">Reference proteome</keyword>
<evidence type="ECO:0000259" key="8">
    <source>
        <dbReference type="PROSITE" id="PS50850"/>
    </source>
</evidence>
<dbReference type="InterPro" id="IPR011701">
    <property type="entry name" value="MFS"/>
</dbReference>
<keyword evidence="2" id="KW-0813">Transport</keyword>
<feature type="transmembrane region" description="Helical" evidence="7">
    <location>
        <begin position="196"/>
        <end position="216"/>
    </location>
</feature>
<gene>
    <name evidence="9" type="ORF">INT45_010792</name>
</gene>
<feature type="non-terminal residue" evidence="9">
    <location>
        <position position="1"/>
    </location>
</feature>
<feature type="transmembrane region" description="Helical" evidence="7">
    <location>
        <begin position="362"/>
        <end position="383"/>
    </location>
</feature>
<evidence type="ECO:0000256" key="3">
    <source>
        <dbReference type="ARBA" id="ARBA00022692"/>
    </source>
</evidence>
<dbReference type="OrthoDB" id="3639251at2759"/>
<dbReference type="EMBL" id="JAEPRB010000377">
    <property type="protein sequence ID" value="KAG2216652.1"/>
    <property type="molecule type" value="Genomic_DNA"/>
</dbReference>
<dbReference type="PANTHER" id="PTHR43791:SF39">
    <property type="entry name" value="TRANSPORTER LIZ1_SEO1, PUTATIVE (AFU_ORTHOLOGUE AFUA_3G00980)-RELATED"/>
    <property type="match status" value="1"/>
</dbReference>
<feature type="domain" description="Major facilitator superfamily (MFS) profile" evidence="8">
    <location>
        <begin position="68"/>
        <end position="453"/>
    </location>
</feature>
<feature type="transmembrane region" description="Helical" evidence="7">
    <location>
        <begin position="423"/>
        <end position="447"/>
    </location>
</feature>
<evidence type="ECO:0000256" key="4">
    <source>
        <dbReference type="ARBA" id="ARBA00022989"/>
    </source>
</evidence>
<comment type="subcellular location">
    <subcellularLocation>
        <location evidence="1">Membrane</location>
        <topology evidence="1">Multi-pass membrane protein</topology>
    </subcellularLocation>
</comment>
<dbReference type="Gene3D" id="1.20.1250.20">
    <property type="entry name" value="MFS general substrate transporter like domains"/>
    <property type="match status" value="2"/>
</dbReference>
<dbReference type="FunFam" id="1.20.1250.20:FF:000065">
    <property type="entry name" value="Putative MFS pantothenate transporter"/>
    <property type="match status" value="1"/>
</dbReference>
<keyword evidence="4 7" id="KW-1133">Transmembrane helix</keyword>
<feature type="transmembrane region" description="Helical" evidence="7">
    <location>
        <begin position="135"/>
        <end position="153"/>
    </location>
</feature>
<dbReference type="GO" id="GO:0016020">
    <property type="term" value="C:membrane"/>
    <property type="evidence" value="ECO:0007669"/>
    <property type="project" value="UniProtKB-SubCell"/>
</dbReference>
<feature type="transmembrane region" description="Helical" evidence="7">
    <location>
        <begin position="389"/>
        <end position="411"/>
    </location>
</feature>
<dbReference type="Proteomes" id="UP000646827">
    <property type="component" value="Unassembled WGS sequence"/>
</dbReference>
<keyword evidence="5 7" id="KW-0472">Membrane</keyword>
<keyword evidence="3 7" id="KW-0812">Transmembrane</keyword>
<protein>
    <recommendedName>
        <fullName evidence="8">Major facilitator superfamily (MFS) profile domain-containing protein</fullName>
    </recommendedName>
</protein>
<dbReference type="GO" id="GO:0022857">
    <property type="term" value="F:transmembrane transporter activity"/>
    <property type="evidence" value="ECO:0007669"/>
    <property type="project" value="InterPro"/>
</dbReference>
<comment type="caution">
    <text evidence="9">The sequence shown here is derived from an EMBL/GenBank/DDBJ whole genome shotgun (WGS) entry which is preliminary data.</text>
</comment>
<evidence type="ECO:0000256" key="7">
    <source>
        <dbReference type="SAM" id="Phobius"/>
    </source>
</evidence>
<feature type="transmembrane region" description="Helical" evidence="7">
    <location>
        <begin position="298"/>
        <end position="322"/>
    </location>
</feature>
<evidence type="ECO:0000256" key="6">
    <source>
        <dbReference type="ARBA" id="ARBA00037968"/>
    </source>
</evidence>
<dbReference type="SUPFAM" id="SSF103473">
    <property type="entry name" value="MFS general substrate transporter"/>
    <property type="match status" value="1"/>
</dbReference>
<evidence type="ECO:0000313" key="9">
    <source>
        <dbReference type="EMBL" id="KAG2216652.1"/>
    </source>
</evidence>
<feature type="transmembrane region" description="Helical" evidence="7">
    <location>
        <begin position="228"/>
        <end position="247"/>
    </location>
</feature>
<name>A0A8H7VF74_9FUNG</name>
<evidence type="ECO:0000256" key="5">
    <source>
        <dbReference type="ARBA" id="ARBA00023136"/>
    </source>
</evidence>
<evidence type="ECO:0000256" key="2">
    <source>
        <dbReference type="ARBA" id="ARBA00022448"/>
    </source>
</evidence>
<dbReference type="Pfam" id="PF07690">
    <property type="entry name" value="MFS_1"/>
    <property type="match status" value="1"/>
</dbReference>
<reference evidence="9 10" key="1">
    <citation type="submission" date="2020-12" db="EMBL/GenBank/DDBJ databases">
        <title>Metabolic potential, ecology and presence of endohyphal bacteria is reflected in genomic diversity of Mucoromycotina.</title>
        <authorList>
            <person name="Muszewska A."/>
            <person name="Okrasinska A."/>
            <person name="Steczkiewicz K."/>
            <person name="Drgas O."/>
            <person name="Orlowska M."/>
            <person name="Perlinska-Lenart U."/>
            <person name="Aleksandrzak-Piekarczyk T."/>
            <person name="Szatraj K."/>
            <person name="Zielenkiewicz U."/>
            <person name="Pilsyk S."/>
            <person name="Malc E."/>
            <person name="Mieczkowski P."/>
            <person name="Kruszewska J.S."/>
            <person name="Biernat P."/>
            <person name="Pawlowska J."/>
        </authorList>
    </citation>
    <scope>NUCLEOTIDE SEQUENCE [LARGE SCALE GENOMIC DNA]</scope>
    <source>
        <strain evidence="9 10">CBS 142.35</strain>
    </source>
</reference>
<accession>A0A8H7VF74</accession>
<dbReference type="InterPro" id="IPR020846">
    <property type="entry name" value="MFS_dom"/>
</dbReference>
<feature type="transmembrane region" description="Helical" evidence="7">
    <location>
        <begin position="105"/>
        <end position="123"/>
    </location>
</feature>
<evidence type="ECO:0000313" key="10">
    <source>
        <dbReference type="Proteomes" id="UP000646827"/>
    </source>
</evidence>